<feature type="domain" description="AB hydrolase-1" evidence="1">
    <location>
        <begin position="9"/>
        <end position="263"/>
    </location>
</feature>
<reference evidence="2" key="1">
    <citation type="submission" date="2016-01" db="EMBL/GenBank/DDBJ databases">
        <authorList>
            <person name="Peeters Charlotte."/>
        </authorList>
    </citation>
    <scope>NUCLEOTIDE SEQUENCE</scope>
    <source>
        <strain evidence="2">LMG 22936</strain>
    </source>
</reference>
<accession>A0A158FB34</accession>
<dbReference type="InterPro" id="IPR050266">
    <property type="entry name" value="AB_hydrolase_sf"/>
</dbReference>
<dbReference type="PANTHER" id="PTHR43798:SF33">
    <property type="entry name" value="HYDROLASE, PUTATIVE (AFU_ORTHOLOGUE AFUA_2G14860)-RELATED"/>
    <property type="match status" value="1"/>
</dbReference>
<dbReference type="Pfam" id="PF12697">
    <property type="entry name" value="Abhydrolase_6"/>
    <property type="match status" value="1"/>
</dbReference>
<dbReference type="PANTHER" id="PTHR43798">
    <property type="entry name" value="MONOACYLGLYCEROL LIPASE"/>
    <property type="match status" value="1"/>
</dbReference>
<dbReference type="SUPFAM" id="SSF53474">
    <property type="entry name" value="alpha/beta-Hydrolases"/>
    <property type="match status" value="1"/>
</dbReference>
<keyword evidence="2" id="KW-0378">Hydrolase</keyword>
<evidence type="ECO:0000259" key="1">
    <source>
        <dbReference type="Pfam" id="PF12697"/>
    </source>
</evidence>
<protein>
    <submittedName>
        <fullName evidence="2">Alpha/beta hydrolase</fullName>
    </submittedName>
</protein>
<comment type="caution">
    <text evidence="2">The sequence shown here is derived from an EMBL/GenBank/DDBJ whole genome shotgun (WGS) entry which is preliminary data.</text>
</comment>
<keyword evidence="3" id="KW-1185">Reference proteome</keyword>
<dbReference type="EMBL" id="FCNZ02000002">
    <property type="protein sequence ID" value="SAL16240.1"/>
    <property type="molecule type" value="Genomic_DNA"/>
</dbReference>
<dbReference type="InterPro" id="IPR029058">
    <property type="entry name" value="AB_hydrolase_fold"/>
</dbReference>
<evidence type="ECO:0000313" key="2">
    <source>
        <dbReference type="EMBL" id="SAL16240.1"/>
    </source>
</evidence>
<proteinExistence type="predicted"/>
<dbReference type="STRING" id="326475.AWB66_00657"/>
<dbReference type="GO" id="GO:0016787">
    <property type="term" value="F:hydrolase activity"/>
    <property type="evidence" value="ECO:0007669"/>
    <property type="project" value="UniProtKB-KW"/>
</dbReference>
<sequence>MKDIIHFSHANGFPASTYRTIFAELADDYEIRSVERFGHDPRYPVTRDWPRLVDQLLDDIASTRHGATAAQDERAKVWLVGHSLGGYLSMMAALKRPQWVKGVVMLDSPVIGGWRSSVLRVSQFTGLDERLSPAAATKKRRTQWASRDEAWRHFHAKPAFARWDERMLSDYIDYAIPQTGANGARTLAFDRHVEYLIYRTLPHTLGARLARGAQVPVGFIAGTHSKEVRQVGLDLTRRVAGEHFEWIEGSHLFPMERPIDTARAVHRMLNALG</sequence>
<gene>
    <name evidence="2" type="ORF">AWB66_00657</name>
</gene>
<organism evidence="2 3">
    <name type="scientific">Caballeronia telluris</name>
    <dbReference type="NCBI Taxonomy" id="326475"/>
    <lineage>
        <taxon>Bacteria</taxon>
        <taxon>Pseudomonadati</taxon>
        <taxon>Pseudomonadota</taxon>
        <taxon>Betaproteobacteria</taxon>
        <taxon>Burkholderiales</taxon>
        <taxon>Burkholderiaceae</taxon>
        <taxon>Caballeronia</taxon>
    </lineage>
</organism>
<name>A0A158FB34_9BURK</name>
<evidence type="ECO:0000313" key="3">
    <source>
        <dbReference type="Proteomes" id="UP000054717"/>
    </source>
</evidence>
<dbReference type="GO" id="GO:0016020">
    <property type="term" value="C:membrane"/>
    <property type="evidence" value="ECO:0007669"/>
    <property type="project" value="TreeGrafter"/>
</dbReference>
<dbReference type="Proteomes" id="UP000054717">
    <property type="component" value="Unassembled WGS sequence"/>
</dbReference>
<dbReference type="RefSeq" id="WP_087628855.1">
    <property type="nucleotide sequence ID" value="NZ_FCNZ02000002.1"/>
</dbReference>
<dbReference type="InterPro" id="IPR000073">
    <property type="entry name" value="AB_hydrolase_1"/>
</dbReference>
<dbReference type="AlphaFoldDB" id="A0A158FB34"/>
<dbReference type="Gene3D" id="3.40.50.1820">
    <property type="entry name" value="alpha/beta hydrolase"/>
    <property type="match status" value="1"/>
</dbReference>